<dbReference type="SUPFAM" id="SSF51126">
    <property type="entry name" value="Pectin lyase-like"/>
    <property type="match status" value="1"/>
</dbReference>
<name>A0ABV3ZC70_9BACT</name>
<dbReference type="SMART" id="SM00710">
    <property type="entry name" value="PbH1"/>
    <property type="match status" value="6"/>
</dbReference>
<dbReference type="Proteomes" id="UP001560573">
    <property type="component" value="Unassembled WGS sequence"/>
</dbReference>
<dbReference type="InterPro" id="IPR012334">
    <property type="entry name" value="Pectin_lyas_fold"/>
</dbReference>
<accession>A0ABV3ZC70</accession>
<dbReference type="RefSeq" id="WP_369328504.1">
    <property type="nucleotide sequence ID" value="NZ_JAULBC010000002.1"/>
</dbReference>
<keyword evidence="2" id="KW-1185">Reference proteome</keyword>
<dbReference type="EMBL" id="JAULBC010000002">
    <property type="protein sequence ID" value="MEX6687100.1"/>
    <property type="molecule type" value="Genomic_DNA"/>
</dbReference>
<sequence length="392" mass="40974">MKKILVGTLLGSSVLFGCSKSSDLVTPTTTSTSEKLELASASLTQNIKMSLPLNGTSVYIKDVSTLKLAPGDTIVIPKSVTKVALYNVRGASGKPIVVTAAAGAVIGGGTGCSFDINGQYIKVVNVNIKGLSTSLGFKAYYTSDLALQNVTVDGASIGVMIKNDPLAGQTNTYYPTTIKNISLTDVSVKNTTGEGFYLGNTADYQSGYKTSPIIGLTVTNVKAENTGWDGFQITSAQNCRVNAVSVINAGTANKTAQMNGITIQDATTGSFSNMSVYKCTGPGLQIFGCGNFTVDGLNLKDVVLTSKSYGIFVDNRPDRFNLAAKKLIMSNVTLTQTSVKGKMAMYVVNGTLNGAKAAIPGTVTNLVYNTGSWGSKVVDYAKNVYYGGTIGK</sequence>
<dbReference type="InterPro" id="IPR006626">
    <property type="entry name" value="PbH1"/>
</dbReference>
<proteinExistence type="predicted"/>
<evidence type="ECO:0008006" key="3">
    <source>
        <dbReference type="Google" id="ProtNLM"/>
    </source>
</evidence>
<reference evidence="1 2" key="1">
    <citation type="submission" date="2023-07" db="EMBL/GenBank/DDBJ databases">
        <authorList>
            <person name="Lian W.-H."/>
        </authorList>
    </citation>
    <scope>NUCLEOTIDE SEQUENCE [LARGE SCALE GENOMIC DNA]</scope>
    <source>
        <strain evidence="1 2">SYSU DXS3180</strain>
    </source>
</reference>
<evidence type="ECO:0000313" key="1">
    <source>
        <dbReference type="EMBL" id="MEX6687100.1"/>
    </source>
</evidence>
<dbReference type="Gene3D" id="2.160.20.10">
    <property type="entry name" value="Single-stranded right-handed beta-helix, Pectin lyase-like"/>
    <property type="match status" value="1"/>
</dbReference>
<dbReference type="InterPro" id="IPR011050">
    <property type="entry name" value="Pectin_lyase_fold/virulence"/>
</dbReference>
<protein>
    <recommendedName>
        <fullName evidence="3">Right-handed parallel beta-helix repeat-containing protein</fullName>
    </recommendedName>
</protein>
<evidence type="ECO:0000313" key="2">
    <source>
        <dbReference type="Proteomes" id="UP001560573"/>
    </source>
</evidence>
<dbReference type="PROSITE" id="PS51257">
    <property type="entry name" value="PROKAR_LIPOPROTEIN"/>
    <property type="match status" value="1"/>
</dbReference>
<organism evidence="1 2">
    <name type="scientific">Danxiaibacter flavus</name>
    <dbReference type="NCBI Taxonomy" id="3049108"/>
    <lineage>
        <taxon>Bacteria</taxon>
        <taxon>Pseudomonadati</taxon>
        <taxon>Bacteroidota</taxon>
        <taxon>Chitinophagia</taxon>
        <taxon>Chitinophagales</taxon>
        <taxon>Chitinophagaceae</taxon>
        <taxon>Danxiaibacter</taxon>
    </lineage>
</organism>
<comment type="caution">
    <text evidence="1">The sequence shown here is derived from an EMBL/GenBank/DDBJ whole genome shotgun (WGS) entry which is preliminary data.</text>
</comment>
<gene>
    <name evidence="1" type="ORF">QTN47_06320</name>
</gene>